<proteinExistence type="predicted"/>
<organism evidence="1 2">
    <name type="scientific">Lentzea guizhouensis</name>
    <dbReference type="NCBI Taxonomy" id="1586287"/>
    <lineage>
        <taxon>Bacteria</taxon>
        <taxon>Bacillati</taxon>
        <taxon>Actinomycetota</taxon>
        <taxon>Actinomycetes</taxon>
        <taxon>Pseudonocardiales</taxon>
        <taxon>Pseudonocardiaceae</taxon>
        <taxon>Lentzea</taxon>
    </lineage>
</organism>
<keyword evidence="2" id="KW-1185">Reference proteome</keyword>
<accession>A0A1B2HDS0</accession>
<reference evidence="1 2" key="1">
    <citation type="submission" date="2016-07" db="EMBL/GenBank/DDBJ databases">
        <title>Complete genome sequence of the Lentzea guizhouensis DHS C013.</title>
        <authorList>
            <person name="Cao C."/>
        </authorList>
    </citation>
    <scope>NUCLEOTIDE SEQUENCE [LARGE SCALE GENOMIC DNA]</scope>
    <source>
        <strain evidence="1 2">DHS C013</strain>
    </source>
</reference>
<dbReference type="Proteomes" id="UP000093053">
    <property type="component" value="Chromosome"/>
</dbReference>
<dbReference type="KEGG" id="led:BBK82_07050"/>
<protein>
    <submittedName>
        <fullName evidence="1">Uncharacterized protein</fullName>
    </submittedName>
</protein>
<sequence>MTATVTRFPAASVLRGRPLGDGAHLVVHTNDPSETALQLADIVVHDEPGETAEWLAHTLASLPGTAVVTRPISDAAWLAGTRDGHQIRFDHAGTFGPARASIALTWTTSGQRLCDFPERFDLIIGATRHHITATTTRCDC</sequence>
<evidence type="ECO:0000313" key="2">
    <source>
        <dbReference type="Proteomes" id="UP000093053"/>
    </source>
</evidence>
<name>A0A1B2HDS0_9PSEU</name>
<gene>
    <name evidence="1" type="ORF">BBK82_07050</name>
</gene>
<dbReference type="AlphaFoldDB" id="A0A1B2HDS0"/>
<dbReference type="EMBL" id="CP016793">
    <property type="protein sequence ID" value="ANZ35877.1"/>
    <property type="molecule type" value="Genomic_DNA"/>
</dbReference>
<evidence type="ECO:0000313" key="1">
    <source>
        <dbReference type="EMBL" id="ANZ35877.1"/>
    </source>
</evidence>
<dbReference type="RefSeq" id="WP_065914284.1">
    <property type="nucleotide sequence ID" value="NZ_CP016793.1"/>
</dbReference>